<organism evidence="1">
    <name type="scientific">marine sediment metagenome</name>
    <dbReference type="NCBI Taxonomy" id="412755"/>
    <lineage>
        <taxon>unclassified sequences</taxon>
        <taxon>metagenomes</taxon>
        <taxon>ecological metagenomes</taxon>
    </lineage>
</organism>
<accession>A0A0F9BNJ6</accession>
<protein>
    <recommendedName>
        <fullName evidence="2">DUF4304 domain-containing protein</fullName>
    </recommendedName>
</protein>
<reference evidence="1" key="1">
    <citation type="journal article" date="2015" name="Nature">
        <title>Complex archaea that bridge the gap between prokaryotes and eukaryotes.</title>
        <authorList>
            <person name="Spang A."/>
            <person name="Saw J.H."/>
            <person name="Jorgensen S.L."/>
            <person name="Zaremba-Niedzwiedzka K."/>
            <person name="Martijn J."/>
            <person name="Lind A.E."/>
            <person name="van Eijk R."/>
            <person name="Schleper C."/>
            <person name="Guy L."/>
            <person name="Ettema T.J."/>
        </authorList>
    </citation>
    <scope>NUCLEOTIDE SEQUENCE</scope>
</reference>
<comment type="caution">
    <text evidence="1">The sequence shown here is derived from an EMBL/GenBank/DDBJ whole genome shotgun (WGS) entry which is preliminary data.</text>
</comment>
<evidence type="ECO:0008006" key="2">
    <source>
        <dbReference type="Google" id="ProtNLM"/>
    </source>
</evidence>
<gene>
    <name evidence="1" type="ORF">LCGC14_2768430</name>
</gene>
<evidence type="ECO:0000313" key="1">
    <source>
        <dbReference type="EMBL" id="KKK85921.1"/>
    </source>
</evidence>
<proteinExistence type="predicted"/>
<sequence length="156" mass="17451">MAKYASTTTVAPEKSRGEIERVLKRYGADGFQYATQGNRAGVAFTVNKIMVKISLTLPSEADDEIRLDRWGGVDYESRIKNRLDQALRQRWRALFLVVKAKLESVESGIETFEEAFMPHMVIPTGEHAGKTVGEIMLPTFTRALESGVMPKLLEMG</sequence>
<name>A0A0F9BNJ6_9ZZZZ</name>
<dbReference type="AlphaFoldDB" id="A0A0F9BNJ6"/>
<dbReference type="EMBL" id="LAZR01051085">
    <property type="protein sequence ID" value="KKK85921.1"/>
    <property type="molecule type" value="Genomic_DNA"/>
</dbReference>